<dbReference type="AlphaFoldDB" id="A0A7V9A8K6"/>
<dbReference type="Pfam" id="PF07596">
    <property type="entry name" value="SBP_bac_10"/>
    <property type="match status" value="1"/>
</dbReference>
<feature type="transmembrane region" description="Helical" evidence="1">
    <location>
        <begin position="12"/>
        <end position="33"/>
    </location>
</feature>
<reference evidence="3 4" key="1">
    <citation type="submission" date="2020-05" db="EMBL/GenBank/DDBJ databases">
        <title>Bremerella alba sp. nov., a novel planctomycete isolated from the surface of the macroalga Fucus spiralis.</title>
        <authorList>
            <person name="Godinho O."/>
            <person name="Botelho R."/>
            <person name="Albuquerque L."/>
            <person name="Wiegand S."/>
            <person name="Da Costa M.S."/>
            <person name="Lobo-Da-Cunha A."/>
            <person name="Jogler C."/>
            <person name="Lage O.M."/>
        </authorList>
    </citation>
    <scope>NUCLEOTIDE SEQUENCE [LARGE SCALE GENOMIC DNA]</scope>
    <source>
        <strain evidence="3 4">FF15</strain>
    </source>
</reference>
<keyword evidence="1" id="KW-1133">Transmembrane helix</keyword>
<proteinExistence type="predicted"/>
<evidence type="ECO:0000313" key="4">
    <source>
        <dbReference type="Proteomes" id="UP000551616"/>
    </source>
</evidence>
<keyword evidence="1" id="KW-0472">Membrane</keyword>
<dbReference type="PROSITE" id="PS00409">
    <property type="entry name" value="PROKAR_NTER_METHYL"/>
    <property type="match status" value="1"/>
</dbReference>
<protein>
    <recommendedName>
        <fullName evidence="2">DUF1559 domain-containing protein</fullName>
    </recommendedName>
</protein>
<dbReference type="InterPro" id="IPR027558">
    <property type="entry name" value="Pre_pil_HX9DG_C"/>
</dbReference>
<dbReference type="RefSeq" id="WP_207397807.1">
    <property type="nucleotide sequence ID" value="NZ_JABRWO010000010.1"/>
</dbReference>
<dbReference type="PANTHER" id="PTHR30093">
    <property type="entry name" value="GENERAL SECRETION PATHWAY PROTEIN G"/>
    <property type="match status" value="1"/>
</dbReference>
<dbReference type="InterPro" id="IPR045584">
    <property type="entry name" value="Pilin-like"/>
</dbReference>
<dbReference type="Pfam" id="PF07963">
    <property type="entry name" value="N_methyl"/>
    <property type="match status" value="1"/>
</dbReference>
<evidence type="ECO:0000259" key="2">
    <source>
        <dbReference type="Pfam" id="PF07596"/>
    </source>
</evidence>
<feature type="domain" description="DUF1559" evidence="2">
    <location>
        <begin position="34"/>
        <end position="309"/>
    </location>
</feature>
<dbReference type="InterPro" id="IPR012902">
    <property type="entry name" value="N_methyl_site"/>
</dbReference>
<dbReference type="InterPro" id="IPR011453">
    <property type="entry name" value="DUF1559"/>
</dbReference>
<dbReference type="NCBIfam" id="TIGR04294">
    <property type="entry name" value="pre_pil_HX9DG"/>
    <property type="match status" value="1"/>
</dbReference>
<gene>
    <name evidence="3" type="ORF">HOV93_35820</name>
</gene>
<keyword evidence="4" id="KW-1185">Reference proteome</keyword>
<dbReference type="EMBL" id="JABRWO010000010">
    <property type="protein sequence ID" value="MBA2116393.1"/>
    <property type="molecule type" value="Genomic_DNA"/>
</dbReference>
<dbReference type="Proteomes" id="UP000551616">
    <property type="component" value="Unassembled WGS sequence"/>
</dbReference>
<evidence type="ECO:0000256" key="1">
    <source>
        <dbReference type="SAM" id="Phobius"/>
    </source>
</evidence>
<name>A0A7V9A8K6_9BACT</name>
<dbReference type="NCBIfam" id="TIGR02532">
    <property type="entry name" value="IV_pilin_GFxxxE"/>
    <property type="match status" value="1"/>
</dbReference>
<sequence>MKAKHANAGFTLVELLVVIAIIGVLVSLLLPAVQQAREAARRMQCVNHMKQLGLALHNYHDTHLAFPSIKGGPDYSGSTSTGLIYRMGPYPRMASFMEQQAIYEETMSVVSVPTYSHPIQNYEIPILLCPSDITSGPLEGTTGKLNYAFCVGDNRINQDHTGNHRHSRGMFSIYSWPTFADIVDGTSNTIAISEFVRPAAHGDFGDIVNLGGTFTLAECVASYDHSSKQYTGSSWLANRGWRWHDAFVAFSVFQTLLPPNSPSCSTTSGWSASIGSQYGVYSASSRHPGGCNVMLADGSVRFIAETIDTGSLSTAIPTTTQTGASNFGVWGALGTKSNGEAVSIP</sequence>
<comment type="caution">
    <text evidence="3">The sequence shown here is derived from an EMBL/GenBank/DDBJ whole genome shotgun (WGS) entry which is preliminary data.</text>
</comment>
<accession>A0A7V9A8K6</accession>
<keyword evidence="1" id="KW-0812">Transmembrane</keyword>
<dbReference type="Gene3D" id="3.30.700.10">
    <property type="entry name" value="Glycoprotein, Type 4 Pilin"/>
    <property type="match status" value="1"/>
</dbReference>
<organism evidence="3 4">
    <name type="scientific">Bremerella alba</name>
    <dbReference type="NCBI Taxonomy" id="980252"/>
    <lineage>
        <taxon>Bacteria</taxon>
        <taxon>Pseudomonadati</taxon>
        <taxon>Planctomycetota</taxon>
        <taxon>Planctomycetia</taxon>
        <taxon>Pirellulales</taxon>
        <taxon>Pirellulaceae</taxon>
        <taxon>Bremerella</taxon>
    </lineage>
</organism>
<dbReference type="SUPFAM" id="SSF54523">
    <property type="entry name" value="Pili subunits"/>
    <property type="match status" value="1"/>
</dbReference>
<dbReference type="PANTHER" id="PTHR30093:SF2">
    <property type="entry name" value="TYPE II SECRETION SYSTEM PROTEIN H"/>
    <property type="match status" value="1"/>
</dbReference>
<evidence type="ECO:0000313" key="3">
    <source>
        <dbReference type="EMBL" id="MBA2116393.1"/>
    </source>
</evidence>